<evidence type="ECO:0000313" key="2">
    <source>
        <dbReference type="Proteomes" id="UP000263642"/>
    </source>
</evidence>
<name>A0A3D3R1T3_9PLAN</name>
<reference evidence="1 2" key="1">
    <citation type="journal article" date="2018" name="Nat. Biotechnol.">
        <title>A standardized bacterial taxonomy based on genome phylogeny substantially revises the tree of life.</title>
        <authorList>
            <person name="Parks D.H."/>
            <person name="Chuvochina M."/>
            <person name="Waite D.W."/>
            <person name="Rinke C."/>
            <person name="Skarshewski A."/>
            <person name="Chaumeil P.A."/>
            <person name="Hugenholtz P."/>
        </authorList>
    </citation>
    <scope>NUCLEOTIDE SEQUENCE [LARGE SCALE GENOMIC DNA]</scope>
    <source>
        <strain evidence="1">UBA9375</strain>
    </source>
</reference>
<dbReference type="AlphaFoldDB" id="A0A3D3R1T3"/>
<sequence length="318" mass="35976">MSHSMLEEPHTEPAHSTASIRLQSTMAAARLSFTWLGVRKSLTAPQKSQAADSFGAEGKFLSAGKKLLDTSHPAFKAVTAVRGRAVAYWKGVSLPFPEPGIRLIKQSDIHEFDRRLAGFRDELNEAVTDLNRHFDELRSAARNRLGDLFNPTDYPHSLIGMFAIEHDYPAVEPPRYLQQLSPELYEQECRRMQLRFDEAVQLAEQAFLEELTKLVEHLTDRLSGQFDGKPKVFRDTAITNLTDFFSRFQTLNVRSNEQLDDLVDQAQQIVGGLKPQQLRDNGTLRQQVATRLAGVQSSLDGLLIDRPRRNILRRPLGE</sequence>
<proteinExistence type="predicted"/>
<organism evidence="1 2">
    <name type="scientific">Gimesia maris</name>
    <dbReference type="NCBI Taxonomy" id="122"/>
    <lineage>
        <taxon>Bacteria</taxon>
        <taxon>Pseudomonadati</taxon>
        <taxon>Planctomycetota</taxon>
        <taxon>Planctomycetia</taxon>
        <taxon>Planctomycetales</taxon>
        <taxon>Planctomycetaceae</taxon>
        <taxon>Gimesia</taxon>
    </lineage>
</organism>
<evidence type="ECO:0000313" key="1">
    <source>
        <dbReference type="EMBL" id="HCO21580.1"/>
    </source>
</evidence>
<comment type="caution">
    <text evidence="1">The sequence shown here is derived from an EMBL/GenBank/DDBJ whole genome shotgun (WGS) entry which is preliminary data.</text>
</comment>
<gene>
    <name evidence="1" type="ORF">DIT97_00340</name>
</gene>
<evidence type="ECO:0008006" key="3">
    <source>
        <dbReference type="Google" id="ProtNLM"/>
    </source>
</evidence>
<accession>A0A3D3R1T3</accession>
<dbReference type="Proteomes" id="UP000263642">
    <property type="component" value="Unassembled WGS sequence"/>
</dbReference>
<dbReference type="EMBL" id="DQAY01000006">
    <property type="protein sequence ID" value="HCO21580.1"/>
    <property type="molecule type" value="Genomic_DNA"/>
</dbReference>
<protein>
    <recommendedName>
        <fullName evidence="3">DUF3150 domain-containing protein</fullName>
    </recommendedName>
</protein>